<keyword evidence="5 8" id="KW-0413">Isomerase</keyword>
<sequence>MPRHLHIRTVLAGAVLAAALLSTACGGNRPVVTGPAVVVLHTTAGDIRLELDGRTPRHRDNFLELAREGFFDSLLFHRVIAGFMIQSGDPDSRRAPSGQPLGLADAGCELPAEIVYPALGHTRGALAAARTPDDVNPERKSSGSQFYIVWGKPMDDGELDRAQERVRAGTNGRVTIPDSLRACYATLGGTPHLDGQYTVFGRVTEGLEVVDAIQRAETDSLDRPLADVRILRAEVVREPEVKR</sequence>
<comment type="similarity">
    <text evidence="2">Belongs to the cyclophilin-type PPIase family.</text>
</comment>
<evidence type="ECO:0000256" key="6">
    <source>
        <dbReference type="SAM" id="SignalP"/>
    </source>
</evidence>
<accession>A0A1Y3QT09</accession>
<dbReference type="AlphaFoldDB" id="A0A1Y3QT09"/>
<evidence type="ECO:0000256" key="5">
    <source>
        <dbReference type="ARBA" id="ARBA00023235"/>
    </source>
</evidence>
<evidence type="ECO:0000256" key="3">
    <source>
        <dbReference type="ARBA" id="ARBA00013194"/>
    </source>
</evidence>
<dbReference type="InterPro" id="IPR029000">
    <property type="entry name" value="Cyclophilin-like_dom_sf"/>
</dbReference>
<dbReference type="PANTHER" id="PTHR45625">
    <property type="entry name" value="PEPTIDYL-PROLYL CIS-TRANS ISOMERASE-RELATED"/>
    <property type="match status" value="1"/>
</dbReference>
<organism evidence="8 9">
    <name type="scientific">Alistipes onderdonkii</name>
    <dbReference type="NCBI Taxonomy" id="328813"/>
    <lineage>
        <taxon>Bacteria</taxon>
        <taxon>Pseudomonadati</taxon>
        <taxon>Bacteroidota</taxon>
        <taxon>Bacteroidia</taxon>
        <taxon>Bacteroidales</taxon>
        <taxon>Rikenellaceae</taxon>
        <taxon>Alistipes</taxon>
    </lineage>
</organism>
<dbReference type="CDD" id="cd00317">
    <property type="entry name" value="cyclophilin"/>
    <property type="match status" value="1"/>
</dbReference>
<dbReference type="Proteomes" id="UP000195772">
    <property type="component" value="Unassembled WGS sequence"/>
</dbReference>
<dbReference type="EC" id="5.2.1.8" evidence="3"/>
<dbReference type="eggNOG" id="COG0652">
    <property type="taxonomic scope" value="Bacteria"/>
</dbReference>
<proteinExistence type="inferred from homology"/>
<protein>
    <recommendedName>
        <fullName evidence="3">peptidylprolyl isomerase</fullName>
        <ecNumber evidence="3">5.2.1.8</ecNumber>
    </recommendedName>
</protein>
<feature type="domain" description="PPIase cyclophilin-type" evidence="7">
    <location>
        <begin position="37"/>
        <end position="235"/>
    </location>
</feature>
<keyword evidence="6" id="KW-0732">Signal</keyword>
<evidence type="ECO:0000256" key="4">
    <source>
        <dbReference type="ARBA" id="ARBA00023110"/>
    </source>
</evidence>
<reference evidence="9" key="1">
    <citation type="submission" date="2017-04" db="EMBL/GenBank/DDBJ databases">
        <title>Function of individual gut microbiota members based on whole genome sequencing of pure cultures obtained from chicken caecum.</title>
        <authorList>
            <person name="Medvecky M."/>
            <person name="Cejkova D."/>
            <person name="Polansky O."/>
            <person name="Karasova D."/>
            <person name="Kubasova T."/>
            <person name="Cizek A."/>
            <person name="Rychlik I."/>
        </authorList>
    </citation>
    <scope>NUCLEOTIDE SEQUENCE [LARGE SCALE GENOMIC DNA]</scope>
    <source>
        <strain evidence="9">An90</strain>
    </source>
</reference>
<dbReference type="GO" id="GO:0003755">
    <property type="term" value="F:peptidyl-prolyl cis-trans isomerase activity"/>
    <property type="evidence" value="ECO:0007669"/>
    <property type="project" value="UniProtKB-KW"/>
</dbReference>
<comment type="caution">
    <text evidence="8">The sequence shown here is derived from an EMBL/GenBank/DDBJ whole genome shotgun (WGS) entry which is preliminary data.</text>
</comment>
<dbReference type="PIRSF" id="PIRSF001467">
    <property type="entry name" value="Peptidylpro_ismrse"/>
    <property type="match status" value="1"/>
</dbReference>
<feature type="signal peptide" evidence="6">
    <location>
        <begin position="1"/>
        <end position="24"/>
    </location>
</feature>
<evidence type="ECO:0000259" key="7">
    <source>
        <dbReference type="PROSITE" id="PS50072"/>
    </source>
</evidence>
<keyword evidence="4" id="KW-0697">Rotamase</keyword>
<feature type="chain" id="PRO_5012915153" description="peptidylprolyl isomerase" evidence="6">
    <location>
        <begin position="25"/>
        <end position="243"/>
    </location>
</feature>
<dbReference type="OrthoDB" id="9807797at2"/>
<comment type="function">
    <text evidence="1">PPIases accelerate the folding of proteins. It catalyzes the cis-trans isomerization of proline imidic peptide bonds in oligopeptides.</text>
</comment>
<dbReference type="SUPFAM" id="SSF50891">
    <property type="entry name" value="Cyclophilin-like"/>
    <property type="match status" value="1"/>
</dbReference>
<evidence type="ECO:0000313" key="8">
    <source>
        <dbReference type="EMBL" id="OUN02802.1"/>
    </source>
</evidence>
<dbReference type="InterPro" id="IPR002130">
    <property type="entry name" value="Cyclophilin-type_PPIase_dom"/>
</dbReference>
<dbReference type="PANTHER" id="PTHR45625:SF4">
    <property type="entry name" value="PEPTIDYLPROLYL ISOMERASE DOMAIN AND WD REPEAT-CONTAINING PROTEIN 1"/>
    <property type="match status" value="1"/>
</dbReference>
<gene>
    <name evidence="8" type="ORF">B5G41_09720</name>
</gene>
<evidence type="ECO:0000256" key="1">
    <source>
        <dbReference type="ARBA" id="ARBA00002388"/>
    </source>
</evidence>
<dbReference type="InterPro" id="IPR024936">
    <property type="entry name" value="Cyclophilin-type_PPIase"/>
</dbReference>
<name>A0A1Y3QT09_9BACT</name>
<dbReference type="Pfam" id="PF00160">
    <property type="entry name" value="Pro_isomerase"/>
    <property type="match status" value="1"/>
</dbReference>
<dbReference type="Gene3D" id="2.40.100.10">
    <property type="entry name" value="Cyclophilin-like"/>
    <property type="match status" value="1"/>
</dbReference>
<dbReference type="RefSeq" id="WP_087402656.1">
    <property type="nucleotide sequence ID" value="NZ_NFHB01000006.1"/>
</dbReference>
<evidence type="ECO:0000256" key="2">
    <source>
        <dbReference type="ARBA" id="ARBA00007365"/>
    </source>
</evidence>
<dbReference type="EMBL" id="NFHB01000006">
    <property type="protein sequence ID" value="OUN02802.1"/>
    <property type="molecule type" value="Genomic_DNA"/>
</dbReference>
<dbReference type="PROSITE" id="PS51257">
    <property type="entry name" value="PROKAR_LIPOPROTEIN"/>
    <property type="match status" value="1"/>
</dbReference>
<evidence type="ECO:0000313" key="9">
    <source>
        <dbReference type="Proteomes" id="UP000195772"/>
    </source>
</evidence>
<dbReference type="InterPro" id="IPR044666">
    <property type="entry name" value="Cyclophilin_A-like"/>
</dbReference>
<dbReference type="PROSITE" id="PS50072">
    <property type="entry name" value="CSA_PPIASE_2"/>
    <property type="match status" value="1"/>
</dbReference>